<dbReference type="PANTHER" id="PTHR32071">
    <property type="entry name" value="TRANSCRIPTIONAL REGULATORY PROTEIN"/>
    <property type="match status" value="1"/>
</dbReference>
<dbReference type="PANTHER" id="PTHR32071:SF113">
    <property type="entry name" value="ALGINATE BIOSYNTHESIS TRANSCRIPTIONAL REGULATORY PROTEIN ALGB"/>
    <property type="match status" value="1"/>
</dbReference>
<dbReference type="InterPro" id="IPR025944">
    <property type="entry name" value="Sigma_54_int_dom_CS"/>
</dbReference>
<dbReference type="Pfam" id="PF02954">
    <property type="entry name" value="HTH_8"/>
    <property type="match status" value="1"/>
</dbReference>
<dbReference type="PROSITE" id="PS50110">
    <property type="entry name" value="RESPONSE_REGULATORY"/>
    <property type="match status" value="1"/>
</dbReference>
<keyword evidence="5" id="KW-0805">Transcription regulation</keyword>
<accession>A0A831XFE1</accession>
<dbReference type="SUPFAM" id="SSF46689">
    <property type="entry name" value="Homeodomain-like"/>
    <property type="match status" value="1"/>
</dbReference>
<dbReference type="PRINTS" id="PR01590">
    <property type="entry name" value="HTHFIS"/>
</dbReference>
<protein>
    <submittedName>
        <fullName evidence="10">Sigma-54-dependent Fis family transcriptional regulator</fullName>
    </submittedName>
</protein>
<comment type="caution">
    <text evidence="10">The sequence shown here is derived from an EMBL/GenBank/DDBJ whole genome shotgun (WGS) entry which is preliminary data.</text>
</comment>
<dbReference type="PROSITE" id="PS50045">
    <property type="entry name" value="SIGMA54_INTERACT_4"/>
    <property type="match status" value="1"/>
</dbReference>
<evidence type="ECO:0000259" key="9">
    <source>
        <dbReference type="PROSITE" id="PS50110"/>
    </source>
</evidence>
<dbReference type="InterPro" id="IPR002197">
    <property type="entry name" value="HTH_Fis"/>
</dbReference>
<evidence type="ECO:0000259" key="8">
    <source>
        <dbReference type="PROSITE" id="PS50045"/>
    </source>
</evidence>
<gene>
    <name evidence="10" type="ORF">ENQ87_11740</name>
</gene>
<dbReference type="PROSITE" id="PS00688">
    <property type="entry name" value="SIGMA54_INTERACT_3"/>
    <property type="match status" value="1"/>
</dbReference>
<dbReference type="InterPro" id="IPR058031">
    <property type="entry name" value="AAA_lid_NorR"/>
</dbReference>
<evidence type="ECO:0000313" key="10">
    <source>
        <dbReference type="EMBL" id="HEN43017.1"/>
    </source>
</evidence>
<dbReference type="GO" id="GO:0005524">
    <property type="term" value="F:ATP binding"/>
    <property type="evidence" value="ECO:0007669"/>
    <property type="project" value="UniProtKB-KW"/>
</dbReference>
<dbReference type="Gene3D" id="3.40.50.2300">
    <property type="match status" value="1"/>
</dbReference>
<dbReference type="FunFam" id="3.40.50.2300:FF:000018">
    <property type="entry name" value="DNA-binding transcriptional regulator NtrC"/>
    <property type="match status" value="1"/>
</dbReference>
<keyword evidence="3" id="KW-0067">ATP-binding</keyword>
<keyword evidence="6" id="KW-0804">Transcription</keyword>
<dbReference type="InterPro" id="IPR011006">
    <property type="entry name" value="CheY-like_superfamily"/>
</dbReference>
<keyword evidence="1 7" id="KW-0597">Phosphoprotein</keyword>
<dbReference type="GO" id="GO:0000160">
    <property type="term" value="P:phosphorelay signal transduction system"/>
    <property type="evidence" value="ECO:0007669"/>
    <property type="project" value="UniProtKB-KW"/>
</dbReference>
<dbReference type="GO" id="GO:0043565">
    <property type="term" value="F:sequence-specific DNA binding"/>
    <property type="evidence" value="ECO:0007669"/>
    <property type="project" value="InterPro"/>
</dbReference>
<dbReference type="AlphaFoldDB" id="A0A831XFE1"/>
<dbReference type="SMART" id="SM00448">
    <property type="entry name" value="REC"/>
    <property type="match status" value="1"/>
</dbReference>
<dbReference type="Pfam" id="PF00158">
    <property type="entry name" value="Sigma54_activat"/>
    <property type="match status" value="1"/>
</dbReference>
<evidence type="ECO:0000256" key="7">
    <source>
        <dbReference type="PROSITE-ProRule" id="PRU00169"/>
    </source>
</evidence>
<name>A0A831XFE1_GEOME</name>
<dbReference type="SMART" id="SM00382">
    <property type="entry name" value="AAA"/>
    <property type="match status" value="1"/>
</dbReference>
<evidence type="ECO:0000256" key="4">
    <source>
        <dbReference type="ARBA" id="ARBA00023012"/>
    </source>
</evidence>
<feature type="modified residue" description="4-aspartylphosphate" evidence="7">
    <location>
        <position position="53"/>
    </location>
</feature>
<dbReference type="SUPFAM" id="SSF52540">
    <property type="entry name" value="P-loop containing nucleoside triphosphate hydrolases"/>
    <property type="match status" value="1"/>
</dbReference>
<evidence type="ECO:0000256" key="2">
    <source>
        <dbReference type="ARBA" id="ARBA00022741"/>
    </source>
</evidence>
<dbReference type="GO" id="GO:0006355">
    <property type="term" value="P:regulation of DNA-templated transcription"/>
    <property type="evidence" value="ECO:0007669"/>
    <property type="project" value="InterPro"/>
</dbReference>
<dbReference type="CDD" id="cd00009">
    <property type="entry name" value="AAA"/>
    <property type="match status" value="1"/>
</dbReference>
<dbReference type="InterPro" id="IPR027417">
    <property type="entry name" value="P-loop_NTPase"/>
</dbReference>
<keyword evidence="2" id="KW-0547">Nucleotide-binding</keyword>
<keyword evidence="4" id="KW-0902">Two-component regulatory system</keyword>
<dbReference type="Gene3D" id="1.10.8.60">
    <property type="match status" value="1"/>
</dbReference>
<dbReference type="Gene3D" id="1.10.10.60">
    <property type="entry name" value="Homeodomain-like"/>
    <property type="match status" value="1"/>
</dbReference>
<dbReference type="Gene3D" id="3.40.50.300">
    <property type="entry name" value="P-loop containing nucleotide triphosphate hydrolases"/>
    <property type="match status" value="1"/>
</dbReference>
<proteinExistence type="predicted"/>
<evidence type="ECO:0000256" key="5">
    <source>
        <dbReference type="ARBA" id="ARBA00023015"/>
    </source>
</evidence>
<dbReference type="SUPFAM" id="SSF52172">
    <property type="entry name" value="CheY-like"/>
    <property type="match status" value="1"/>
</dbReference>
<evidence type="ECO:0000256" key="3">
    <source>
        <dbReference type="ARBA" id="ARBA00022840"/>
    </source>
</evidence>
<dbReference type="InterPro" id="IPR002078">
    <property type="entry name" value="Sigma_54_int"/>
</dbReference>
<dbReference type="Pfam" id="PF00072">
    <property type="entry name" value="Response_reg"/>
    <property type="match status" value="1"/>
</dbReference>
<reference evidence="10" key="1">
    <citation type="journal article" date="2020" name="mSystems">
        <title>Genome- and Community-Level Interaction Insights into Carbon Utilization and Element Cycling Functions of Hydrothermarchaeota in Hydrothermal Sediment.</title>
        <authorList>
            <person name="Zhou Z."/>
            <person name="Liu Y."/>
            <person name="Xu W."/>
            <person name="Pan J."/>
            <person name="Luo Z.H."/>
            <person name="Li M."/>
        </authorList>
    </citation>
    <scope>NUCLEOTIDE SEQUENCE [LARGE SCALE GENOMIC DNA]</scope>
    <source>
        <strain evidence="10">SpSt-349</strain>
    </source>
</reference>
<sequence length="458" mass="51037">MEIRILVVDDELSMREFLAILLKREGYVVDQADCAEKALEFLDAAGYDLVISDVKMPGLDGIALLGRIKESTPDTAVLMMTAFSTAEQAVEAMKLGAYDYIAKPFKVEEVKVLVRNALEKRDLKRENQRLRLEVQERFSFSGLIGKSKKMRELYSLIERVAPSIANVLILGESGTGKELVARAIHYNSPRKDKPFVAVNCGAIPETLMESELFGHKKGSFTGAISDRPGLFEQAGGGTLFLDEIGEVPLQLQAKLLRVLQEKEFRRVGGVADQKADVRIVAASNRNLEEQVKEGSFREDLFYRLNVVQLQMPPLRERTEDIPLLVEHFYRKFVQTPLNGEIITPGALKILLSYPFPGNVRELENLVERCVVLGGGTIAEESLPPQVRGSQKSAAAPAGDFEIPEEGMDLEGYLDGIEKRILLQALERCGGVKKKAAELLGLTFRSFRYRLAKFGMDEE</sequence>
<feature type="domain" description="Response regulatory" evidence="9">
    <location>
        <begin position="4"/>
        <end position="118"/>
    </location>
</feature>
<dbReference type="InterPro" id="IPR009057">
    <property type="entry name" value="Homeodomain-like_sf"/>
</dbReference>
<dbReference type="Pfam" id="PF25601">
    <property type="entry name" value="AAA_lid_14"/>
    <property type="match status" value="1"/>
</dbReference>
<evidence type="ECO:0000256" key="6">
    <source>
        <dbReference type="ARBA" id="ARBA00023163"/>
    </source>
</evidence>
<feature type="domain" description="Sigma-54 factor interaction" evidence="8">
    <location>
        <begin position="143"/>
        <end position="371"/>
    </location>
</feature>
<dbReference type="EMBL" id="DSOV01000051">
    <property type="protein sequence ID" value="HEN43017.1"/>
    <property type="molecule type" value="Genomic_DNA"/>
</dbReference>
<dbReference type="InterPro" id="IPR003593">
    <property type="entry name" value="AAA+_ATPase"/>
</dbReference>
<dbReference type="FunFam" id="3.40.50.300:FF:000006">
    <property type="entry name" value="DNA-binding transcriptional regulator NtrC"/>
    <property type="match status" value="1"/>
</dbReference>
<dbReference type="PROSITE" id="PS00675">
    <property type="entry name" value="SIGMA54_INTERACT_1"/>
    <property type="match status" value="1"/>
</dbReference>
<dbReference type="InterPro" id="IPR001789">
    <property type="entry name" value="Sig_transdc_resp-reg_receiver"/>
</dbReference>
<evidence type="ECO:0000256" key="1">
    <source>
        <dbReference type="ARBA" id="ARBA00022553"/>
    </source>
</evidence>
<organism evidence="10">
    <name type="scientific">Geobacter metallireducens</name>
    <dbReference type="NCBI Taxonomy" id="28232"/>
    <lineage>
        <taxon>Bacteria</taxon>
        <taxon>Pseudomonadati</taxon>
        <taxon>Thermodesulfobacteriota</taxon>
        <taxon>Desulfuromonadia</taxon>
        <taxon>Geobacterales</taxon>
        <taxon>Geobacteraceae</taxon>
        <taxon>Geobacter</taxon>
    </lineage>
</organism>
<dbReference type="InterPro" id="IPR025662">
    <property type="entry name" value="Sigma_54_int_dom_ATP-bd_1"/>
</dbReference>